<feature type="transmembrane region" description="Helical" evidence="1">
    <location>
        <begin position="20"/>
        <end position="40"/>
    </location>
</feature>
<name>A0ABV9RHR4_9PSEU</name>
<dbReference type="Pfam" id="PF14019">
    <property type="entry name" value="DUF4235"/>
    <property type="match status" value="1"/>
</dbReference>
<feature type="transmembrane region" description="Helical" evidence="1">
    <location>
        <begin position="60"/>
        <end position="83"/>
    </location>
</feature>
<dbReference type="EMBL" id="JBHSIM010000011">
    <property type="protein sequence ID" value="MFC4831875.1"/>
    <property type="molecule type" value="Genomic_DNA"/>
</dbReference>
<evidence type="ECO:0000313" key="3">
    <source>
        <dbReference type="Proteomes" id="UP001595909"/>
    </source>
</evidence>
<sequence>MSRSDAVRTSTSAKVLYRPVGIVSSILGGLVANLVFKKVWRRAAPSQAPSAPPNALDTGTGLATVLLAAGLQGAIFAVVKVLIDRGGATAFQKWSGEWPGD</sequence>
<gene>
    <name evidence="2" type="ORF">ACFPEL_05585</name>
</gene>
<keyword evidence="1" id="KW-1133">Transmembrane helix</keyword>
<evidence type="ECO:0000256" key="1">
    <source>
        <dbReference type="SAM" id="Phobius"/>
    </source>
</evidence>
<proteinExistence type="predicted"/>
<protein>
    <submittedName>
        <fullName evidence="2">DUF4235 domain-containing protein</fullName>
    </submittedName>
</protein>
<keyword evidence="1" id="KW-0472">Membrane</keyword>
<comment type="caution">
    <text evidence="2">The sequence shown here is derived from an EMBL/GenBank/DDBJ whole genome shotgun (WGS) entry which is preliminary data.</text>
</comment>
<accession>A0ABV9RHR4</accession>
<evidence type="ECO:0000313" key="2">
    <source>
        <dbReference type="EMBL" id="MFC4831875.1"/>
    </source>
</evidence>
<keyword evidence="1" id="KW-0812">Transmembrane</keyword>
<organism evidence="2 3">
    <name type="scientific">Actinomycetospora chibensis</name>
    <dbReference type="NCBI Taxonomy" id="663606"/>
    <lineage>
        <taxon>Bacteria</taxon>
        <taxon>Bacillati</taxon>
        <taxon>Actinomycetota</taxon>
        <taxon>Actinomycetes</taxon>
        <taxon>Pseudonocardiales</taxon>
        <taxon>Pseudonocardiaceae</taxon>
        <taxon>Actinomycetospora</taxon>
    </lineage>
</organism>
<dbReference type="RefSeq" id="WP_274192021.1">
    <property type="nucleotide sequence ID" value="NZ_BAABHN010000011.1"/>
</dbReference>
<keyword evidence="3" id="KW-1185">Reference proteome</keyword>
<dbReference type="InterPro" id="IPR025329">
    <property type="entry name" value="DUF4235"/>
</dbReference>
<dbReference type="Proteomes" id="UP001595909">
    <property type="component" value="Unassembled WGS sequence"/>
</dbReference>
<reference evidence="3" key="1">
    <citation type="journal article" date="2019" name="Int. J. Syst. Evol. Microbiol.">
        <title>The Global Catalogue of Microorganisms (GCM) 10K type strain sequencing project: providing services to taxonomists for standard genome sequencing and annotation.</title>
        <authorList>
            <consortium name="The Broad Institute Genomics Platform"/>
            <consortium name="The Broad Institute Genome Sequencing Center for Infectious Disease"/>
            <person name="Wu L."/>
            <person name="Ma J."/>
        </authorList>
    </citation>
    <scope>NUCLEOTIDE SEQUENCE [LARGE SCALE GENOMIC DNA]</scope>
    <source>
        <strain evidence="3">CCUG 50347</strain>
    </source>
</reference>